<comment type="subcellular location">
    <subcellularLocation>
        <location evidence="1">Endoplasmic reticulum lumen</location>
    </subcellularLocation>
</comment>
<protein>
    <recommendedName>
        <fullName evidence="6">Tetratricopeptide repeat and J domain-containing co-chaperone DNJ1</fullName>
    </recommendedName>
</protein>
<dbReference type="STRING" id="215250.A0A316YM64"/>
<dbReference type="Proteomes" id="UP000245768">
    <property type="component" value="Unassembled WGS sequence"/>
</dbReference>
<dbReference type="GO" id="GO:0051787">
    <property type="term" value="F:misfolded protein binding"/>
    <property type="evidence" value="ECO:0007669"/>
    <property type="project" value="TreeGrafter"/>
</dbReference>
<evidence type="ECO:0000256" key="5">
    <source>
        <dbReference type="ARBA" id="ARBA00022824"/>
    </source>
</evidence>
<dbReference type="SUPFAM" id="SSF48452">
    <property type="entry name" value="TPR-like"/>
    <property type="match status" value="2"/>
</dbReference>
<dbReference type="OrthoDB" id="1726119at2759"/>
<keyword evidence="10" id="KW-0472">Membrane</keyword>
<feature type="coiled-coil region" evidence="8">
    <location>
        <begin position="225"/>
        <end position="252"/>
    </location>
</feature>
<dbReference type="PANTHER" id="PTHR44140:SF2">
    <property type="entry name" value="LD25575P"/>
    <property type="match status" value="1"/>
</dbReference>
<keyword evidence="10" id="KW-1133">Transmembrane helix</keyword>
<evidence type="ECO:0000256" key="3">
    <source>
        <dbReference type="ARBA" id="ARBA00022737"/>
    </source>
</evidence>
<dbReference type="InterPro" id="IPR011990">
    <property type="entry name" value="TPR-like_helical_dom_sf"/>
</dbReference>
<dbReference type="Gene3D" id="1.10.287.110">
    <property type="entry name" value="DnaJ domain"/>
    <property type="match status" value="1"/>
</dbReference>
<dbReference type="InterPro" id="IPR036869">
    <property type="entry name" value="J_dom_sf"/>
</dbReference>
<feature type="repeat" description="TPR" evidence="7">
    <location>
        <begin position="148"/>
        <end position="181"/>
    </location>
</feature>
<evidence type="ECO:0000256" key="8">
    <source>
        <dbReference type="SAM" id="Coils"/>
    </source>
</evidence>
<sequence length="643" mass="70165">MVREGRRGSIIKGTSARWWENDVEKYTCISADKLTFHVLSLYDVRLSHPLSSQGPSSRRWEGTTMYYSSRRLVIVLAVALTVALCLNLACVAAEDAGGGSGAGGGSDATDTPSVSQLLKEGTAALTTGRMGEAIAKFDAAIAVDPGNYLSYYRRATAYLSSGRTASALADLDKLLTLNPRFAQAHLQKAKTFAKDGDLDAAKKSTKEYLKLKKGDEEATTLSNSIDAALSNLKSLKSAHESLEKNVKKGNDASSDSSVAARADDCLRYASQVLEVSPSLLEARRLRADCYLAKGDVENAVGDWTRIAHLAPSTDLYLRLSSLSYFIFGDRDSQYRDAGLSHLKTCLGSDPDNRRCAKAHRRIKNFNKALQKAQNFQEGGSWRAVIGSLKGPKVGQPSIYQQIEGAIKDDVEARVLPSGLKEPLKQSALLHELNEMHCQAHLELDELKKAMPYCEKASERDPDNLHGLVAKAEEHLAAERYEEAVRDLSRAFEQSGKTNRSIHARLQKAQQRLKISKTKDYYKVLGVSRDADEQTIKKAYRKMAREHHPDKGGKPEKMAEINEAFGVLNDAELKARFDQGDDPNDPMGGHQGGYGNPFSQGAAGGHPFAQFFQQGGPGGDGSQFFFQQGGGGGGGGRRMHFQWG</sequence>
<evidence type="ECO:0000313" key="13">
    <source>
        <dbReference type="Proteomes" id="UP000245768"/>
    </source>
</evidence>
<dbReference type="SMART" id="SM00271">
    <property type="entry name" value="DnaJ"/>
    <property type="match status" value="1"/>
</dbReference>
<dbReference type="FunFam" id="1.25.40.10:FF:000224">
    <property type="entry name" value="DnaJ and TPR domain protein"/>
    <property type="match status" value="1"/>
</dbReference>
<reference evidence="12" key="1">
    <citation type="journal article" date="2018" name="Mol. Biol. Evol.">
        <title>Broad Genomic Sampling Reveals a Smut Pathogenic Ancestry of the Fungal Clade Ustilaginomycotina.</title>
        <authorList>
            <person name="Kijpornyongpan T."/>
            <person name="Mondo S.J."/>
            <person name="Barry K."/>
            <person name="Sandor L."/>
            <person name="Lee J."/>
            <person name="Lipzen A."/>
            <person name="Pangilinan J."/>
            <person name="LaButti K."/>
            <person name="Hainaut M."/>
            <person name="Henrissat B."/>
            <person name="Grigoriev I.V."/>
            <person name="Spatafora J.W."/>
            <person name="Aime M.C."/>
        </authorList>
    </citation>
    <scope>NUCLEOTIDE SEQUENCE [LARGE SCALE GENOMIC DNA]</scope>
    <source>
        <strain evidence="12">MCA 4198</strain>
    </source>
</reference>
<evidence type="ECO:0000256" key="9">
    <source>
        <dbReference type="SAM" id="MobiDB-lite"/>
    </source>
</evidence>
<dbReference type="AlphaFoldDB" id="A0A316YM64"/>
<organism evidence="12 13">
    <name type="scientific">Acaromyces ingoldii</name>
    <dbReference type="NCBI Taxonomy" id="215250"/>
    <lineage>
        <taxon>Eukaryota</taxon>
        <taxon>Fungi</taxon>
        <taxon>Dikarya</taxon>
        <taxon>Basidiomycota</taxon>
        <taxon>Ustilaginomycotina</taxon>
        <taxon>Exobasidiomycetes</taxon>
        <taxon>Exobasidiales</taxon>
        <taxon>Cryptobasidiaceae</taxon>
        <taxon>Acaromyces</taxon>
    </lineage>
</organism>
<dbReference type="RefSeq" id="XP_025377828.1">
    <property type="nucleotide sequence ID" value="XM_025517914.1"/>
</dbReference>
<feature type="domain" description="J" evidence="11">
    <location>
        <begin position="519"/>
        <end position="580"/>
    </location>
</feature>
<dbReference type="GO" id="GO:0034975">
    <property type="term" value="P:protein folding in endoplasmic reticulum"/>
    <property type="evidence" value="ECO:0007669"/>
    <property type="project" value="TreeGrafter"/>
</dbReference>
<evidence type="ECO:0000256" key="7">
    <source>
        <dbReference type="PROSITE-ProRule" id="PRU00339"/>
    </source>
</evidence>
<dbReference type="PRINTS" id="PR00625">
    <property type="entry name" value="JDOMAIN"/>
</dbReference>
<dbReference type="GO" id="GO:0005788">
    <property type="term" value="C:endoplasmic reticulum lumen"/>
    <property type="evidence" value="ECO:0007669"/>
    <property type="project" value="UniProtKB-SubCell"/>
</dbReference>
<dbReference type="SUPFAM" id="SSF46565">
    <property type="entry name" value="Chaperone J-domain"/>
    <property type="match status" value="1"/>
</dbReference>
<dbReference type="CDD" id="cd06257">
    <property type="entry name" value="DnaJ"/>
    <property type="match status" value="1"/>
</dbReference>
<dbReference type="EMBL" id="KZ819636">
    <property type="protein sequence ID" value="PWN90630.1"/>
    <property type="molecule type" value="Genomic_DNA"/>
</dbReference>
<dbReference type="InParanoid" id="A0A316YM64"/>
<gene>
    <name evidence="12" type="ORF">FA10DRAFT_119817</name>
</gene>
<evidence type="ECO:0000256" key="2">
    <source>
        <dbReference type="ARBA" id="ARBA00022729"/>
    </source>
</evidence>
<accession>A0A316YM64</accession>
<keyword evidence="3" id="KW-0677">Repeat</keyword>
<dbReference type="InterPro" id="IPR019734">
    <property type="entry name" value="TPR_rpt"/>
</dbReference>
<name>A0A316YM64_9BASI</name>
<keyword evidence="2" id="KW-0732">Signal</keyword>
<keyword evidence="10" id="KW-0812">Transmembrane</keyword>
<dbReference type="GeneID" id="37039830"/>
<feature type="compositionally biased region" description="Low complexity" evidence="9">
    <location>
        <begin position="604"/>
        <end position="613"/>
    </location>
</feature>
<dbReference type="PROSITE" id="PS50076">
    <property type="entry name" value="DNAJ_2"/>
    <property type="match status" value="1"/>
</dbReference>
<dbReference type="Pfam" id="PF13181">
    <property type="entry name" value="TPR_8"/>
    <property type="match status" value="1"/>
</dbReference>
<feature type="repeat" description="TPR" evidence="7">
    <location>
        <begin position="114"/>
        <end position="147"/>
    </location>
</feature>
<evidence type="ECO:0000256" key="1">
    <source>
        <dbReference type="ARBA" id="ARBA00004319"/>
    </source>
</evidence>
<dbReference type="SMART" id="SM00028">
    <property type="entry name" value="TPR"/>
    <property type="match status" value="6"/>
</dbReference>
<keyword evidence="13" id="KW-1185">Reference proteome</keyword>
<dbReference type="InterPro" id="IPR051727">
    <property type="entry name" value="DnaJ_C3_Co-chaperones"/>
</dbReference>
<keyword evidence="4 7" id="KW-0802">TPR repeat</keyword>
<evidence type="ECO:0000259" key="11">
    <source>
        <dbReference type="PROSITE" id="PS50076"/>
    </source>
</evidence>
<evidence type="ECO:0000256" key="10">
    <source>
        <dbReference type="SAM" id="Phobius"/>
    </source>
</evidence>
<evidence type="ECO:0000313" key="12">
    <source>
        <dbReference type="EMBL" id="PWN90630.1"/>
    </source>
</evidence>
<feature type="region of interest" description="Disordered" evidence="9">
    <location>
        <begin position="580"/>
        <end position="635"/>
    </location>
</feature>
<dbReference type="GO" id="GO:0051087">
    <property type="term" value="F:protein-folding chaperone binding"/>
    <property type="evidence" value="ECO:0007669"/>
    <property type="project" value="TreeGrafter"/>
</dbReference>
<keyword evidence="8" id="KW-0175">Coiled coil</keyword>
<dbReference type="Gene3D" id="1.25.40.10">
    <property type="entry name" value="Tetratricopeptide repeat domain"/>
    <property type="match status" value="1"/>
</dbReference>
<keyword evidence="5" id="KW-0256">Endoplasmic reticulum</keyword>
<dbReference type="PANTHER" id="PTHR44140">
    <property type="entry name" value="LD25575P"/>
    <property type="match status" value="1"/>
</dbReference>
<dbReference type="PROSITE" id="PS50005">
    <property type="entry name" value="TPR"/>
    <property type="match status" value="2"/>
</dbReference>
<dbReference type="Pfam" id="PF00226">
    <property type="entry name" value="DnaJ"/>
    <property type="match status" value="1"/>
</dbReference>
<proteinExistence type="predicted"/>
<evidence type="ECO:0000256" key="4">
    <source>
        <dbReference type="ARBA" id="ARBA00022803"/>
    </source>
</evidence>
<feature type="transmembrane region" description="Helical" evidence="10">
    <location>
        <begin position="72"/>
        <end position="89"/>
    </location>
</feature>
<dbReference type="InterPro" id="IPR001623">
    <property type="entry name" value="DnaJ_domain"/>
</dbReference>
<evidence type="ECO:0000256" key="6">
    <source>
        <dbReference type="ARBA" id="ARBA00073740"/>
    </source>
</evidence>
<dbReference type="Pfam" id="PF13432">
    <property type="entry name" value="TPR_16"/>
    <property type="match status" value="1"/>
</dbReference>